<evidence type="ECO:0000313" key="1">
    <source>
        <dbReference type="EMBL" id="GBP78427.1"/>
    </source>
</evidence>
<dbReference type="AlphaFoldDB" id="A0A4C1YVL3"/>
<sequence length="88" mass="9906">MRFIFGHIPLPTAGFVVITLHSNLPVTSSSRSGSAPARRGREAQKGLLLCHDVRDSSWRTNYDAPRVHEIPATRFVEKIRIGWNTSHK</sequence>
<accession>A0A4C1YVL3</accession>
<evidence type="ECO:0000313" key="2">
    <source>
        <dbReference type="Proteomes" id="UP000299102"/>
    </source>
</evidence>
<gene>
    <name evidence="1" type="ORF">EVAR_63378_1</name>
</gene>
<organism evidence="1 2">
    <name type="scientific">Eumeta variegata</name>
    <name type="common">Bagworm moth</name>
    <name type="synonym">Eumeta japonica</name>
    <dbReference type="NCBI Taxonomy" id="151549"/>
    <lineage>
        <taxon>Eukaryota</taxon>
        <taxon>Metazoa</taxon>
        <taxon>Ecdysozoa</taxon>
        <taxon>Arthropoda</taxon>
        <taxon>Hexapoda</taxon>
        <taxon>Insecta</taxon>
        <taxon>Pterygota</taxon>
        <taxon>Neoptera</taxon>
        <taxon>Endopterygota</taxon>
        <taxon>Lepidoptera</taxon>
        <taxon>Glossata</taxon>
        <taxon>Ditrysia</taxon>
        <taxon>Tineoidea</taxon>
        <taxon>Psychidae</taxon>
        <taxon>Oiketicinae</taxon>
        <taxon>Eumeta</taxon>
    </lineage>
</organism>
<proteinExistence type="predicted"/>
<protein>
    <submittedName>
        <fullName evidence="1">Uncharacterized protein</fullName>
    </submittedName>
</protein>
<reference evidence="1 2" key="1">
    <citation type="journal article" date="2019" name="Commun. Biol.">
        <title>The bagworm genome reveals a unique fibroin gene that provides high tensile strength.</title>
        <authorList>
            <person name="Kono N."/>
            <person name="Nakamura H."/>
            <person name="Ohtoshi R."/>
            <person name="Tomita M."/>
            <person name="Numata K."/>
            <person name="Arakawa K."/>
        </authorList>
    </citation>
    <scope>NUCLEOTIDE SEQUENCE [LARGE SCALE GENOMIC DNA]</scope>
</reference>
<dbReference type="Proteomes" id="UP000299102">
    <property type="component" value="Unassembled WGS sequence"/>
</dbReference>
<comment type="caution">
    <text evidence="1">The sequence shown here is derived from an EMBL/GenBank/DDBJ whole genome shotgun (WGS) entry which is preliminary data.</text>
</comment>
<keyword evidence="2" id="KW-1185">Reference proteome</keyword>
<name>A0A4C1YVL3_EUMVA</name>
<dbReference type="EMBL" id="BGZK01001369">
    <property type="protein sequence ID" value="GBP78427.1"/>
    <property type="molecule type" value="Genomic_DNA"/>
</dbReference>